<keyword evidence="2" id="KW-1185">Reference proteome</keyword>
<dbReference type="GO" id="GO:0004803">
    <property type="term" value="F:transposase activity"/>
    <property type="evidence" value="ECO:0007669"/>
    <property type="project" value="InterPro"/>
</dbReference>
<dbReference type="PANTHER" id="PTHR37936:SF3">
    <property type="entry name" value="TRANSPOSASE INSC FOR INSERTION ELEMENT IS2A-RELATED"/>
    <property type="match status" value="1"/>
</dbReference>
<dbReference type="InterPro" id="IPR002514">
    <property type="entry name" value="Transposase_8"/>
</dbReference>
<protein>
    <submittedName>
        <fullName evidence="1">Transposase</fullName>
    </submittedName>
</protein>
<organism evidence="1 2">
    <name type="scientific">Caenispirillum bisanense</name>
    <dbReference type="NCBI Taxonomy" id="414052"/>
    <lineage>
        <taxon>Bacteria</taxon>
        <taxon>Pseudomonadati</taxon>
        <taxon>Pseudomonadota</taxon>
        <taxon>Alphaproteobacteria</taxon>
        <taxon>Rhodospirillales</taxon>
        <taxon>Novispirillaceae</taxon>
        <taxon>Caenispirillum</taxon>
    </lineage>
</organism>
<proteinExistence type="predicted"/>
<dbReference type="Pfam" id="PF01527">
    <property type="entry name" value="HTH_Tnp_1"/>
    <property type="match status" value="1"/>
</dbReference>
<dbReference type="AlphaFoldDB" id="A0A286H3I2"/>
<evidence type="ECO:0000313" key="2">
    <source>
        <dbReference type="Proteomes" id="UP000219621"/>
    </source>
</evidence>
<name>A0A286H3I2_9PROT</name>
<dbReference type="GO" id="GO:0043565">
    <property type="term" value="F:sequence-specific DNA binding"/>
    <property type="evidence" value="ECO:0007669"/>
    <property type="project" value="InterPro"/>
</dbReference>
<gene>
    <name evidence="1" type="ORF">SAMN05421508_1303</name>
</gene>
<dbReference type="RefSeq" id="WP_097281843.1">
    <property type="nucleotide sequence ID" value="NZ_OCNJ01000030.1"/>
</dbReference>
<dbReference type="GO" id="GO:0006313">
    <property type="term" value="P:DNA transposition"/>
    <property type="evidence" value="ECO:0007669"/>
    <property type="project" value="InterPro"/>
</dbReference>
<dbReference type="InterPro" id="IPR010921">
    <property type="entry name" value="Trp_repressor/repl_initiator"/>
</dbReference>
<dbReference type="PANTHER" id="PTHR37936">
    <property type="entry name" value="TRANSPOSASE INSC FOR INSERTION ELEMENT IS2A-RELATED"/>
    <property type="match status" value="1"/>
</dbReference>
<dbReference type="Proteomes" id="UP000219621">
    <property type="component" value="Unassembled WGS sequence"/>
</dbReference>
<dbReference type="SUPFAM" id="SSF48295">
    <property type="entry name" value="TrpR-like"/>
    <property type="match status" value="1"/>
</dbReference>
<dbReference type="EMBL" id="OCNJ01000030">
    <property type="protein sequence ID" value="SOE01889.1"/>
    <property type="molecule type" value="Genomic_DNA"/>
</dbReference>
<reference evidence="2" key="1">
    <citation type="submission" date="2017-09" db="EMBL/GenBank/DDBJ databases">
        <authorList>
            <person name="Varghese N."/>
            <person name="Submissions S."/>
        </authorList>
    </citation>
    <scope>NUCLEOTIDE SEQUENCE [LARGE SCALE GENOMIC DNA]</scope>
    <source>
        <strain evidence="2">USBA 140</strain>
    </source>
</reference>
<accession>A0A286H3I2</accession>
<dbReference type="NCBIfam" id="NF047595">
    <property type="entry name" value="IS66_ISRel24_TnpA"/>
    <property type="match status" value="1"/>
</dbReference>
<sequence length="125" mass="13768">MDRSSEGQRRYQSWPDDLKREIVSATLEPGASVAAVARRYGVNANQVFSWRKRLLAAASEAAPPHRDEPAEPGLIPVVLTAEVPDASEPLDERIEIELGGGYRVRVGAGFHGPALRRVLDVLERR</sequence>
<evidence type="ECO:0000313" key="1">
    <source>
        <dbReference type="EMBL" id="SOE01889.1"/>
    </source>
</evidence>